<dbReference type="PANTHER" id="PTHR43280">
    <property type="entry name" value="ARAC-FAMILY TRANSCRIPTIONAL REGULATOR"/>
    <property type="match status" value="1"/>
</dbReference>
<dbReference type="SUPFAM" id="SSF46689">
    <property type="entry name" value="Homeodomain-like"/>
    <property type="match status" value="2"/>
</dbReference>
<dbReference type="SMART" id="SM00342">
    <property type="entry name" value="HTH_ARAC"/>
    <property type="match status" value="1"/>
</dbReference>
<evidence type="ECO:0000313" key="7">
    <source>
        <dbReference type="Proteomes" id="UP000266067"/>
    </source>
</evidence>
<protein>
    <submittedName>
        <fullName evidence="6">AraC family transcriptional regulator</fullName>
    </submittedName>
</protein>
<dbReference type="EMBL" id="QXFH01000017">
    <property type="protein sequence ID" value="RIV37705.1"/>
    <property type="molecule type" value="Genomic_DNA"/>
</dbReference>
<evidence type="ECO:0000256" key="4">
    <source>
        <dbReference type="SAM" id="MobiDB-lite"/>
    </source>
</evidence>
<comment type="caution">
    <text evidence="6">The sequence shown here is derived from an EMBL/GenBank/DDBJ whole genome shotgun (WGS) entry which is preliminary data.</text>
</comment>
<dbReference type="PROSITE" id="PS01124">
    <property type="entry name" value="HTH_ARAC_FAMILY_2"/>
    <property type="match status" value="1"/>
</dbReference>
<evidence type="ECO:0000256" key="2">
    <source>
        <dbReference type="ARBA" id="ARBA00023125"/>
    </source>
</evidence>
<dbReference type="AlphaFoldDB" id="A0A3A1NB61"/>
<dbReference type="Gene3D" id="1.10.10.60">
    <property type="entry name" value="Homeodomain-like"/>
    <property type="match status" value="2"/>
</dbReference>
<dbReference type="GO" id="GO:0043565">
    <property type="term" value="F:sequence-specific DNA binding"/>
    <property type="evidence" value="ECO:0007669"/>
    <property type="project" value="InterPro"/>
</dbReference>
<evidence type="ECO:0000256" key="3">
    <source>
        <dbReference type="ARBA" id="ARBA00023163"/>
    </source>
</evidence>
<evidence type="ECO:0000259" key="5">
    <source>
        <dbReference type="PROSITE" id="PS01124"/>
    </source>
</evidence>
<dbReference type="OrthoDB" id="4480133at2"/>
<keyword evidence="1" id="KW-0805">Transcription regulation</keyword>
<evidence type="ECO:0000256" key="1">
    <source>
        <dbReference type="ARBA" id="ARBA00023015"/>
    </source>
</evidence>
<feature type="domain" description="HTH araC/xylS-type" evidence="5">
    <location>
        <begin position="182"/>
        <end position="280"/>
    </location>
</feature>
<dbReference type="GO" id="GO:0003700">
    <property type="term" value="F:DNA-binding transcription factor activity"/>
    <property type="evidence" value="ECO:0007669"/>
    <property type="project" value="InterPro"/>
</dbReference>
<proteinExistence type="predicted"/>
<dbReference type="PANTHER" id="PTHR43280:SF31">
    <property type="entry name" value="TRANSCRIPTIONAL REGULATORY PROTEIN"/>
    <property type="match status" value="1"/>
</dbReference>
<evidence type="ECO:0000313" key="6">
    <source>
        <dbReference type="EMBL" id="RIV37705.1"/>
    </source>
</evidence>
<reference evidence="6 7" key="1">
    <citation type="submission" date="2018-08" db="EMBL/GenBank/DDBJ databases">
        <title>Proposal of Muricauda 72 sp.nov. and Muricauda NH166 sp.nov., isolated from seawater.</title>
        <authorList>
            <person name="Cheng H."/>
            <person name="Wu Y.-H."/>
            <person name="Guo L.-L."/>
            <person name="Xu X.-W."/>
        </authorList>
    </citation>
    <scope>NUCLEOTIDE SEQUENCE [LARGE SCALE GENOMIC DNA]</scope>
    <source>
        <strain evidence="6 7">KCTC 22173</strain>
    </source>
</reference>
<accession>A0A3A1NB61</accession>
<gene>
    <name evidence="6" type="ORF">D2V08_01065</name>
</gene>
<dbReference type="Pfam" id="PF12833">
    <property type="entry name" value="HTH_18"/>
    <property type="match status" value="1"/>
</dbReference>
<dbReference type="RefSeq" id="WP_119606301.1">
    <property type="nucleotide sequence ID" value="NZ_QXFH01000017.1"/>
</dbReference>
<keyword evidence="2" id="KW-0238">DNA-binding</keyword>
<organism evidence="6 7">
    <name type="scientific">Flagellimonas lutimaris</name>
    <dbReference type="NCBI Taxonomy" id="475082"/>
    <lineage>
        <taxon>Bacteria</taxon>
        <taxon>Pseudomonadati</taxon>
        <taxon>Bacteroidota</taxon>
        <taxon>Flavobacteriia</taxon>
        <taxon>Flavobacteriales</taxon>
        <taxon>Flavobacteriaceae</taxon>
        <taxon>Flagellimonas</taxon>
    </lineage>
</organism>
<dbReference type="InterPro" id="IPR020449">
    <property type="entry name" value="Tscrpt_reg_AraC-type_HTH"/>
</dbReference>
<feature type="region of interest" description="Disordered" evidence="4">
    <location>
        <begin position="274"/>
        <end position="298"/>
    </location>
</feature>
<sequence length="298" mass="35060">MKTRNSNVIELYGQTVFIKQHGNANCSRSAECLTQSSEIVNFMDLQSWANKEASYLRTKYGILKSKDFFLYQKYQKDCRKNEFNIAVILSSDLIDKIYQRQIPSWMWRNSRVDTNFNLSGKIETAIIDNYMESLNYYFDHPTIFDNEMVEIKLREFIQILFSLGHIKAITKILKKNSNYKEISFRQVINSNLMNDISIQDLASLTNLSISSFKREFKNFFNETPHNYIQSKRLDIAKELLAISDKRVNEIAHDCLFKNPAHFARAFRKKYQKTPSEYRMSAKNKKASRIMTENHPLTS</sequence>
<keyword evidence="7" id="KW-1185">Reference proteome</keyword>
<dbReference type="PRINTS" id="PR00032">
    <property type="entry name" value="HTHARAC"/>
</dbReference>
<dbReference type="InterPro" id="IPR018060">
    <property type="entry name" value="HTH_AraC"/>
</dbReference>
<keyword evidence="3" id="KW-0804">Transcription</keyword>
<dbReference type="InterPro" id="IPR009057">
    <property type="entry name" value="Homeodomain-like_sf"/>
</dbReference>
<dbReference type="Proteomes" id="UP000266067">
    <property type="component" value="Unassembled WGS sequence"/>
</dbReference>
<name>A0A3A1NB61_9FLAO</name>